<comment type="similarity">
    <text evidence="1">Belongs to the arsA ATPase family.</text>
</comment>
<dbReference type="InterPro" id="IPR016300">
    <property type="entry name" value="ATPase_ArsA/GET3"/>
</dbReference>
<feature type="domain" description="ArsA/GET3 Anion-transporting ATPase-like" evidence="2">
    <location>
        <begin position="13"/>
        <end position="295"/>
    </location>
</feature>
<dbReference type="PATRIC" id="fig|1149862.3.peg.4375"/>
<proteinExistence type="inferred from homology"/>
<comment type="caution">
    <text evidence="3">The sequence shown here is derived from an EMBL/GenBank/DDBJ whole genome shotgun (WGS) entry which is preliminary data.</text>
</comment>
<dbReference type="PANTHER" id="PTHR10803">
    <property type="entry name" value="ARSENICAL PUMP-DRIVING ATPASE ARSENITE-TRANSLOCATING ATPASE"/>
    <property type="match status" value="1"/>
</dbReference>
<dbReference type="InterPro" id="IPR027417">
    <property type="entry name" value="P-loop_NTPase"/>
</dbReference>
<dbReference type="CDD" id="cd02035">
    <property type="entry name" value="ArsA"/>
    <property type="match status" value="2"/>
</dbReference>
<dbReference type="PANTHER" id="PTHR10803:SF3">
    <property type="entry name" value="ATPASE GET3"/>
    <property type="match status" value="1"/>
</dbReference>
<gene>
    <name evidence="3" type="ORF">FB4_1345</name>
</gene>
<feature type="domain" description="ArsA/GET3 Anion-transporting ATPase-like" evidence="2">
    <location>
        <begin position="329"/>
        <end position="470"/>
    </location>
</feature>
<dbReference type="Pfam" id="PF02374">
    <property type="entry name" value="ArsA_ATPase"/>
    <property type="match status" value="2"/>
</dbReference>
<dbReference type="PIRSF" id="PIRSF001327">
    <property type="entry name" value="Arsenical_pump-driving_ATPase"/>
    <property type="match status" value="1"/>
</dbReference>
<accession>I9L5Z6</accession>
<dbReference type="NCBIfam" id="TIGR00345">
    <property type="entry name" value="GET3_arsA_TRC40"/>
    <property type="match status" value="1"/>
</dbReference>
<dbReference type="Proteomes" id="UP000004324">
    <property type="component" value="Unassembled WGS sequence"/>
</dbReference>
<dbReference type="FunFam" id="3.40.50.300:FF:002242">
    <property type="entry name" value="Arsenical pump-driving ATPase"/>
    <property type="match status" value="1"/>
</dbReference>
<dbReference type="RefSeq" id="WP_007938334.1">
    <property type="nucleotide sequence ID" value="NZ_AKVJ01000076.1"/>
</dbReference>
<dbReference type="GO" id="GO:0015446">
    <property type="term" value="F:ATPase-coupled arsenite transmembrane transporter activity"/>
    <property type="evidence" value="ECO:0007669"/>
    <property type="project" value="InterPro"/>
</dbReference>
<keyword evidence="4" id="KW-1185">Reference proteome</keyword>
<dbReference type="EMBL" id="AKVJ01000076">
    <property type="protein sequence ID" value="EIW15656.1"/>
    <property type="molecule type" value="Genomic_DNA"/>
</dbReference>
<dbReference type="OrthoDB" id="9780677at2"/>
<organism evidence="3 4">
    <name type="scientific">Pelosinus fermentans B4</name>
    <dbReference type="NCBI Taxonomy" id="1149862"/>
    <lineage>
        <taxon>Bacteria</taxon>
        <taxon>Bacillati</taxon>
        <taxon>Bacillota</taxon>
        <taxon>Negativicutes</taxon>
        <taxon>Selenomonadales</taxon>
        <taxon>Sporomusaceae</taxon>
        <taxon>Pelosinus</taxon>
    </lineage>
</organism>
<dbReference type="GO" id="GO:0005524">
    <property type="term" value="F:ATP binding"/>
    <property type="evidence" value="ECO:0007669"/>
    <property type="project" value="InterPro"/>
</dbReference>
<dbReference type="SUPFAM" id="SSF52540">
    <property type="entry name" value="P-loop containing nucleoside triphosphate hydrolases"/>
    <property type="match status" value="2"/>
</dbReference>
<evidence type="ECO:0000313" key="3">
    <source>
        <dbReference type="EMBL" id="EIW15656.1"/>
    </source>
</evidence>
<dbReference type="InterPro" id="IPR027541">
    <property type="entry name" value="Ars_ATPase"/>
</dbReference>
<dbReference type="AlphaFoldDB" id="I9L5Z6"/>
<reference evidence="3 4" key="1">
    <citation type="journal article" date="2012" name="J. Bacteriol.">
        <title>Draft Genome Sequences for Two Metal-Reducing Pelosinus fermentans Strains Isolated from a Cr(VI)-Contaminated Site and for Type Strain R7.</title>
        <authorList>
            <person name="Brown S.D."/>
            <person name="Podar M."/>
            <person name="Klingeman D.M."/>
            <person name="Johnson C.M."/>
            <person name="Yang Z.K."/>
            <person name="Utturkar S.M."/>
            <person name="Land M.L."/>
            <person name="Mosher J.J."/>
            <person name="Hurt R.A.Jr."/>
            <person name="Phelps T.J."/>
            <person name="Palumbo A.V."/>
            <person name="Arkin A.P."/>
            <person name="Hazen T.C."/>
            <person name="Elias D.A."/>
        </authorList>
    </citation>
    <scope>NUCLEOTIDE SEQUENCE [LARGE SCALE GENOMIC DNA]</scope>
    <source>
        <strain evidence="3 4">B4</strain>
    </source>
</reference>
<dbReference type="InterPro" id="IPR025723">
    <property type="entry name" value="ArsA/GET3_ATPase-like"/>
</dbReference>
<dbReference type="NCBIfam" id="TIGR04291">
    <property type="entry name" value="arsen_driv_ArsA"/>
    <property type="match status" value="1"/>
</dbReference>
<evidence type="ECO:0000313" key="4">
    <source>
        <dbReference type="Proteomes" id="UP000004324"/>
    </source>
</evidence>
<sequence>MYKIFNPDTINLTKYLFFTGKGGVGKTSTACATAITLADQGKKVLLVSTDPASNLQDVFGIDLDSKGTPIQEVPNLVVANLNPEEAAKTYKESVIAPYKGKLPPSVIKNMEEQLSGSCTVEIAAFNEFSNFITDEKIQTEYDHIAFDTAPTGHTLRMLQLPSAWSNFISESTHGASCLGQLSGLESKKEVYKNAVNTLADGAKTTLILLARPEYSPLQEAERASKELQDLGVNNQLLVVNGVLELDVENDEVAEQLYAKQQGALENISEHLQGIQTYQIPLRAYNITGIKNIRMLLKEDYLETQSYKLNKEELPKVKELIEDLYRSQKRVIFTMGKGGVGKTTLAAAIAIGLAAKGIKVHLTTTDPADHLKFVVEEGHGIRLSKIDEKEELRNYTETVLAKARETMKEEDIAYVEEDLRSPCTQEIAVFRAFAEIVDKADDEVVVIDTAPTGHTLLLLDATQSYHKEIQKSHGDIPESVKKLLPRLRDKKETEVVIVTLPEATPVYEAMRLQDDLKRAGIHNKWWVINASLLMTNTQSPLLKTKSLHEIPWINKVDEIAQGNFAVIPWKAEEIKGEKLAELIT</sequence>
<evidence type="ECO:0000256" key="1">
    <source>
        <dbReference type="ARBA" id="ARBA00011040"/>
    </source>
</evidence>
<evidence type="ECO:0000259" key="2">
    <source>
        <dbReference type="Pfam" id="PF02374"/>
    </source>
</evidence>
<dbReference type="Gene3D" id="3.40.50.300">
    <property type="entry name" value="P-loop containing nucleotide triphosphate hydrolases"/>
    <property type="match status" value="2"/>
</dbReference>
<name>I9L5Z6_9FIRM</name>
<dbReference type="GO" id="GO:0016887">
    <property type="term" value="F:ATP hydrolysis activity"/>
    <property type="evidence" value="ECO:0007669"/>
    <property type="project" value="InterPro"/>
</dbReference>
<protein>
    <submittedName>
        <fullName evidence="3">Arsenite-activated ATPase ArsA</fullName>
    </submittedName>
</protein>